<gene>
    <name evidence="7" type="ORF">SAMN05216186_11733</name>
</gene>
<evidence type="ECO:0000313" key="7">
    <source>
        <dbReference type="EMBL" id="SDL25648.1"/>
    </source>
</evidence>
<dbReference type="InterPro" id="IPR038765">
    <property type="entry name" value="Papain-like_cys_pep_sf"/>
</dbReference>
<dbReference type="Proteomes" id="UP000198706">
    <property type="component" value="Unassembled WGS sequence"/>
</dbReference>
<dbReference type="AlphaFoldDB" id="A0A1G9IK91"/>
<dbReference type="Gene3D" id="3.90.1720.10">
    <property type="entry name" value="endopeptidase domain like (from Nostoc punctiforme)"/>
    <property type="match status" value="1"/>
</dbReference>
<dbReference type="EMBL" id="FNFD01000017">
    <property type="protein sequence ID" value="SDL25648.1"/>
    <property type="molecule type" value="Genomic_DNA"/>
</dbReference>
<dbReference type="PROSITE" id="PS51935">
    <property type="entry name" value="NLPC_P60"/>
    <property type="match status" value="1"/>
</dbReference>
<name>A0A1G9IK91_9PSED</name>
<evidence type="ECO:0000313" key="8">
    <source>
        <dbReference type="Proteomes" id="UP000198706"/>
    </source>
</evidence>
<keyword evidence="8" id="KW-1185">Reference proteome</keyword>
<evidence type="ECO:0000256" key="4">
    <source>
        <dbReference type="ARBA" id="ARBA00022807"/>
    </source>
</evidence>
<dbReference type="RefSeq" id="WP_084335801.1">
    <property type="nucleotide sequence ID" value="NZ_FNFD01000017.1"/>
</dbReference>
<keyword evidence="3" id="KW-0378">Hydrolase</keyword>
<keyword evidence="2" id="KW-0645">Protease</keyword>
<comment type="similarity">
    <text evidence="1">Belongs to the peptidase C40 family.</text>
</comment>
<dbReference type="InterPro" id="IPR000064">
    <property type="entry name" value="NLP_P60_dom"/>
</dbReference>
<feature type="chain" id="PRO_5011586379" evidence="5">
    <location>
        <begin position="22"/>
        <end position="176"/>
    </location>
</feature>
<keyword evidence="4" id="KW-0788">Thiol protease</keyword>
<keyword evidence="5" id="KW-0732">Signal</keyword>
<evidence type="ECO:0000256" key="2">
    <source>
        <dbReference type="ARBA" id="ARBA00022670"/>
    </source>
</evidence>
<feature type="domain" description="NlpC/P60" evidence="6">
    <location>
        <begin position="38"/>
        <end position="163"/>
    </location>
</feature>
<dbReference type="PANTHER" id="PTHR47053">
    <property type="entry name" value="MUREIN DD-ENDOPEPTIDASE MEPH-RELATED"/>
    <property type="match status" value="1"/>
</dbReference>
<sequence>MRFFILTGLLACLLLPPMAGATNRHKLLHPADSVHLAARQSSDVLSRAVNSLGTPYRWGGTTPEKGFDCSGLVKYAFGEIDDVELPRTSSAMARSGGKQVSRNQLQPGDLLFFRLRSRRIDHVAIYLGGDRFIHAPRRGKAVSIDTLEKPFWKRHYVMAKRVLPAIPVDEPALTSR</sequence>
<dbReference type="SUPFAM" id="SSF54001">
    <property type="entry name" value="Cysteine proteinases"/>
    <property type="match status" value="1"/>
</dbReference>
<evidence type="ECO:0000256" key="3">
    <source>
        <dbReference type="ARBA" id="ARBA00022801"/>
    </source>
</evidence>
<evidence type="ECO:0000256" key="5">
    <source>
        <dbReference type="SAM" id="SignalP"/>
    </source>
</evidence>
<dbReference type="GO" id="GO:0008234">
    <property type="term" value="F:cysteine-type peptidase activity"/>
    <property type="evidence" value="ECO:0007669"/>
    <property type="project" value="UniProtKB-KW"/>
</dbReference>
<dbReference type="GO" id="GO:0006508">
    <property type="term" value="P:proteolysis"/>
    <property type="evidence" value="ECO:0007669"/>
    <property type="project" value="UniProtKB-KW"/>
</dbReference>
<evidence type="ECO:0000256" key="1">
    <source>
        <dbReference type="ARBA" id="ARBA00007074"/>
    </source>
</evidence>
<accession>A0A1G9IK91</accession>
<protein>
    <submittedName>
        <fullName evidence="7">NlpC/P60 family protein</fullName>
    </submittedName>
</protein>
<proteinExistence type="inferred from homology"/>
<dbReference type="PANTHER" id="PTHR47053:SF1">
    <property type="entry name" value="MUREIN DD-ENDOPEPTIDASE MEPH-RELATED"/>
    <property type="match status" value="1"/>
</dbReference>
<feature type="signal peptide" evidence="5">
    <location>
        <begin position="1"/>
        <end position="21"/>
    </location>
</feature>
<evidence type="ECO:0000259" key="6">
    <source>
        <dbReference type="PROSITE" id="PS51935"/>
    </source>
</evidence>
<organism evidence="7 8">
    <name type="scientific">Pseudomonas indica</name>
    <dbReference type="NCBI Taxonomy" id="137658"/>
    <lineage>
        <taxon>Bacteria</taxon>
        <taxon>Pseudomonadati</taxon>
        <taxon>Pseudomonadota</taxon>
        <taxon>Gammaproteobacteria</taxon>
        <taxon>Pseudomonadales</taxon>
        <taxon>Pseudomonadaceae</taxon>
        <taxon>Pseudomonas</taxon>
    </lineage>
</organism>
<dbReference type="STRING" id="137658.SAMN05216186_11733"/>
<dbReference type="Pfam" id="PF00877">
    <property type="entry name" value="NLPC_P60"/>
    <property type="match status" value="1"/>
</dbReference>
<dbReference type="OrthoDB" id="9807055at2"/>
<reference evidence="7 8" key="1">
    <citation type="submission" date="2016-10" db="EMBL/GenBank/DDBJ databases">
        <authorList>
            <person name="de Groot N.N."/>
        </authorList>
    </citation>
    <scope>NUCLEOTIDE SEQUENCE [LARGE SCALE GENOMIC DNA]</scope>
    <source>
        <strain evidence="7 8">JCM 21544</strain>
    </source>
</reference>
<dbReference type="InterPro" id="IPR051202">
    <property type="entry name" value="Peptidase_C40"/>
</dbReference>